<dbReference type="GO" id="GO:0016705">
    <property type="term" value="F:oxidoreductase activity, acting on paired donors, with incorporation or reduction of molecular oxygen"/>
    <property type="evidence" value="ECO:0007669"/>
    <property type="project" value="InterPro"/>
</dbReference>
<proteinExistence type="inferred from homology"/>
<dbReference type="PROSITE" id="PS00086">
    <property type="entry name" value="CYTOCHROME_P450"/>
    <property type="match status" value="1"/>
</dbReference>
<dbReference type="FunFam" id="1.10.630.10:FF:000063">
    <property type="entry name" value="Cytochrome P450 monooxygenase"/>
    <property type="match status" value="1"/>
</dbReference>
<evidence type="ECO:0000256" key="13">
    <source>
        <dbReference type="RuleBase" id="RU000461"/>
    </source>
</evidence>
<evidence type="ECO:0000256" key="4">
    <source>
        <dbReference type="ARBA" id="ARBA00022617"/>
    </source>
</evidence>
<evidence type="ECO:0000256" key="11">
    <source>
        <dbReference type="ARBA" id="ARBA00023136"/>
    </source>
</evidence>
<dbReference type="Gene3D" id="1.10.630.10">
    <property type="entry name" value="Cytochrome P450"/>
    <property type="match status" value="1"/>
</dbReference>
<dbReference type="GO" id="GO:0016020">
    <property type="term" value="C:membrane"/>
    <property type="evidence" value="ECO:0007669"/>
    <property type="project" value="UniProtKB-SubCell"/>
</dbReference>
<organism evidence="14 15">
    <name type="scientific">Cudoniella acicularis</name>
    <dbReference type="NCBI Taxonomy" id="354080"/>
    <lineage>
        <taxon>Eukaryota</taxon>
        <taxon>Fungi</taxon>
        <taxon>Dikarya</taxon>
        <taxon>Ascomycota</taxon>
        <taxon>Pezizomycotina</taxon>
        <taxon>Leotiomycetes</taxon>
        <taxon>Helotiales</taxon>
        <taxon>Tricladiaceae</taxon>
        <taxon>Cudoniella</taxon>
    </lineage>
</organism>
<dbReference type="PRINTS" id="PR00463">
    <property type="entry name" value="EP450I"/>
</dbReference>
<accession>A0A8H4RDT5</accession>
<evidence type="ECO:0000256" key="1">
    <source>
        <dbReference type="ARBA" id="ARBA00001971"/>
    </source>
</evidence>
<dbReference type="InterPro" id="IPR017972">
    <property type="entry name" value="Cyt_P450_CS"/>
</dbReference>
<evidence type="ECO:0000256" key="12">
    <source>
        <dbReference type="PIRSR" id="PIRSR602401-1"/>
    </source>
</evidence>
<evidence type="ECO:0000313" key="14">
    <source>
        <dbReference type="EMBL" id="KAF4627698.1"/>
    </source>
</evidence>
<dbReference type="PANTHER" id="PTHR24305:SF237">
    <property type="entry name" value="CYTOCHROME P450 MONOOXYGENASE ATNE-RELATED"/>
    <property type="match status" value="1"/>
</dbReference>
<dbReference type="PRINTS" id="PR00385">
    <property type="entry name" value="P450"/>
</dbReference>
<dbReference type="PANTHER" id="PTHR24305">
    <property type="entry name" value="CYTOCHROME P450"/>
    <property type="match status" value="1"/>
</dbReference>
<evidence type="ECO:0000256" key="8">
    <source>
        <dbReference type="ARBA" id="ARBA00023002"/>
    </source>
</evidence>
<dbReference type="InterPro" id="IPR036396">
    <property type="entry name" value="Cyt_P450_sf"/>
</dbReference>
<protein>
    <recommendedName>
        <fullName evidence="16">Cytochrome P450</fullName>
    </recommendedName>
</protein>
<dbReference type="InterPro" id="IPR050121">
    <property type="entry name" value="Cytochrome_P450_monoxygenase"/>
</dbReference>
<dbReference type="AlphaFoldDB" id="A0A8H4RDT5"/>
<keyword evidence="4 12" id="KW-0349">Heme</keyword>
<dbReference type="EMBL" id="JAAMPI010000925">
    <property type="protein sequence ID" value="KAF4627698.1"/>
    <property type="molecule type" value="Genomic_DNA"/>
</dbReference>
<keyword evidence="11" id="KW-0472">Membrane</keyword>
<dbReference type="GO" id="GO:0004497">
    <property type="term" value="F:monooxygenase activity"/>
    <property type="evidence" value="ECO:0007669"/>
    <property type="project" value="UniProtKB-KW"/>
</dbReference>
<comment type="similarity">
    <text evidence="3 13">Belongs to the cytochrome P450 family.</text>
</comment>
<dbReference type="Pfam" id="PF00067">
    <property type="entry name" value="p450"/>
    <property type="match status" value="1"/>
</dbReference>
<comment type="subcellular location">
    <subcellularLocation>
        <location evidence="2">Membrane</location>
    </subcellularLocation>
</comment>
<dbReference type="CDD" id="cd11061">
    <property type="entry name" value="CYP67-like"/>
    <property type="match status" value="1"/>
</dbReference>
<evidence type="ECO:0000256" key="3">
    <source>
        <dbReference type="ARBA" id="ARBA00010617"/>
    </source>
</evidence>
<evidence type="ECO:0000256" key="9">
    <source>
        <dbReference type="ARBA" id="ARBA00023004"/>
    </source>
</evidence>
<dbReference type="OrthoDB" id="1470350at2759"/>
<keyword evidence="8 13" id="KW-0560">Oxidoreductase</keyword>
<evidence type="ECO:0000256" key="2">
    <source>
        <dbReference type="ARBA" id="ARBA00004370"/>
    </source>
</evidence>
<keyword evidence="15" id="KW-1185">Reference proteome</keyword>
<keyword evidence="9 12" id="KW-0408">Iron</keyword>
<dbReference type="InterPro" id="IPR001128">
    <property type="entry name" value="Cyt_P450"/>
</dbReference>
<dbReference type="GO" id="GO:0020037">
    <property type="term" value="F:heme binding"/>
    <property type="evidence" value="ECO:0007669"/>
    <property type="project" value="InterPro"/>
</dbReference>
<dbReference type="GO" id="GO:1902181">
    <property type="term" value="P:verruculogen biosynthetic process"/>
    <property type="evidence" value="ECO:0007669"/>
    <property type="project" value="UniProtKB-ARBA"/>
</dbReference>
<evidence type="ECO:0008006" key="16">
    <source>
        <dbReference type="Google" id="ProtNLM"/>
    </source>
</evidence>
<feature type="binding site" description="axial binding residue" evidence="12">
    <location>
        <position position="440"/>
    </location>
    <ligand>
        <name>heme</name>
        <dbReference type="ChEBI" id="CHEBI:30413"/>
    </ligand>
    <ligandPart>
        <name>Fe</name>
        <dbReference type="ChEBI" id="CHEBI:18248"/>
    </ligandPart>
</feature>
<evidence type="ECO:0000256" key="7">
    <source>
        <dbReference type="ARBA" id="ARBA00022989"/>
    </source>
</evidence>
<comment type="caution">
    <text evidence="14">The sequence shown here is derived from an EMBL/GenBank/DDBJ whole genome shotgun (WGS) entry which is preliminary data.</text>
</comment>
<evidence type="ECO:0000313" key="15">
    <source>
        <dbReference type="Proteomes" id="UP000566819"/>
    </source>
</evidence>
<keyword evidence="7" id="KW-1133">Transmembrane helix</keyword>
<evidence type="ECO:0000256" key="5">
    <source>
        <dbReference type="ARBA" id="ARBA00022692"/>
    </source>
</evidence>
<keyword evidence="10 13" id="KW-0503">Monooxygenase</keyword>
<evidence type="ECO:0000256" key="10">
    <source>
        <dbReference type="ARBA" id="ARBA00023033"/>
    </source>
</evidence>
<gene>
    <name evidence="14" type="ORF">G7Y89_g10455</name>
</gene>
<keyword evidence="6 12" id="KW-0479">Metal-binding</keyword>
<reference evidence="14 15" key="1">
    <citation type="submission" date="2020-03" db="EMBL/GenBank/DDBJ databases">
        <title>Draft Genome Sequence of Cudoniella acicularis.</title>
        <authorList>
            <person name="Buettner E."/>
            <person name="Kellner H."/>
        </authorList>
    </citation>
    <scope>NUCLEOTIDE SEQUENCE [LARGE SCALE GENOMIC DNA]</scope>
    <source>
        <strain evidence="14 15">DSM 108380</strain>
    </source>
</reference>
<sequence length="499" mass="56128">MLLERFLSELSLERCAVASLSIVTLILTALAIYNHFLHPLHHIRGPLLCTLTPWVQLYHGLAGDRHIWLHKLHQKYGSHIRIRKADFYDAFPAIKGIYNTHNAIDKTLHGRKRRVLSQAFSDNALKGMEELMLLHVKQFCQVIVQGAGEKGAVTRNLSNWFSYLAYDIMGELCFGKSYDMLINGARRGVIALVDRAAFRHYVCGLWMPLDSWHLDQLLIPRITRDRWNFIMNSRIEATLRAKARTQAGHASKKDFFYYLLNATDPETGKGFDTKELWAEANVLMIAGSDTTSTSLAATIFYLVRNPTAMQRLRKEIEGAFGDVEEIVSGQTLNGLEYLKACVDEAMRLAPAVPGAMPREVTAGGATVDGVFLPAGSNCGTPCFSIHRHPDYYRQSLKYIPERWLEGETCRVGGEEWVSSKESVEVGRKAFCPFSVGPRGCIGKGMALMEMRITLARMVFLFDMDSADATGEDEEGNLAMVDHFTSQKTGPNVRFRKRIL</sequence>
<dbReference type="SUPFAM" id="SSF48264">
    <property type="entry name" value="Cytochrome P450"/>
    <property type="match status" value="1"/>
</dbReference>
<comment type="cofactor">
    <cofactor evidence="1 12">
        <name>heme</name>
        <dbReference type="ChEBI" id="CHEBI:30413"/>
    </cofactor>
</comment>
<evidence type="ECO:0000256" key="6">
    <source>
        <dbReference type="ARBA" id="ARBA00022723"/>
    </source>
</evidence>
<name>A0A8H4RDT5_9HELO</name>
<dbReference type="GO" id="GO:0005506">
    <property type="term" value="F:iron ion binding"/>
    <property type="evidence" value="ECO:0007669"/>
    <property type="project" value="InterPro"/>
</dbReference>
<keyword evidence="5" id="KW-0812">Transmembrane</keyword>
<dbReference type="InterPro" id="IPR002401">
    <property type="entry name" value="Cyt_P450_E_grp-I"/>
</dbReference>
<dbReference type="Proteomes" id="UP000566819">
    <property type="component" value="Unassembled WGS sequence"/>
</dbReference>